<dbReference type="GO" id="GO:0016491">
    <property type="term" value="F:oxidoreductase activity"/>
    <property type="evidence" value="ECO:0007669"/>
    <property type="project" value="TreeGrafter"/>
</dbReference>
<dbReference type="SUPFAM" id="SSF51735">
    <property type="entry name" value="NAD(P)-binding Rossmann-fold domains"/>
    <property type="match status" value="1"/>
</dbReference>
<keyword evidence="4" id="KW-1185">Reference proteome</keyword>
<dbReference type="PANTHER" id="PTHR43544">
    <property type="entry name" value="SHORT-CHAIN DEHYDROGENASE/REDUCTASE"/>
    <property type="match status" value="1"/>
</dbReference>
<dbReference type="Pfam" id="PF17615">
    <property type="entry name" value="C166"/>
    <property type="match status" value="1"/>
</dbReference>
<feature type="signal peptide" evidence="2">
    <location>
        <begin position="1"/>
        <end position="22"/>
    </location>
</feature>
<dbReference type="InterPro" id="IPR036291">
    <property type="entry name" value="NAD(P)-bd_dom_sf"/>
</dbReference>
<dbReference type="AlphaFoldDB" id="A0A066X7S5"/>
<dbReference type="PANTHER" id="PTHR43544:SF26">
    <property type="entry name" value="SHORT CHAIN DEHYDROGENASE_REDUCTASE FAMILY OXIDOREDUCTASE (JCVI)"/>
    <property type="match status" value="1"/>
</dbReference>
<accession>A0A066X7S5</accession>
<proteinExistence type="inferred from homology"/>
<evidence type="ECO:0000313" key="4">
    <source>
        <dbReference type="Proteomes" id="UP000027238"/>
    </source>
</evidence>
<comment type="caution">
    <text evidence="3">The sequence shown here is derived from an EMBL/GenBank/DDBJ whole genome shotgun (WGS) entry which is preliminary data.</text>
</comment>
<reference evidence="4" key="1">
    <citation type="journal article" date="2014" name="Genome Announc.">
        <title>Draft genome sequence of Colletotrichum sublineola, a destructive pathogen of cultivated sorghum.</title>
        <authorList>
            <person name="Baroncelli R."/>
            <person name="Sanz-Martin J.M."/>
            <person name="Rech G.E."/>
            <person name="Sukno S.A."/>
            <person name="Thon M.R."/>
        </authorList>
    </citation>
    <scope>NUCLEOTIDE SEQUENCE [LARGE SCALE GENOMIC DNA]</scope>
    <source>
        <strain evidence="4">TX430BB</strain>
    </source>
</reference>
<dbReference type="Proteomes" id="UP000027238">
    <property type="component" value="Unassembled WGS sequence"/>
</dbReference>
<keyword evidence="2" id="KW-0732">Signal</keyword>
<evidence type="ECO:0000256" key="2">
    <source>
        <dbReference type="SAM" id="SignalP"/>
    </source>
</evidence>
<dbReference type="OrthoDB" id="9876299at2759"/>
<dbReference type="Gene3D" id="3.40.50.720">
    <property type="entry name" value="NAD(P)-binding Rossmann-like Domain"/>
    <property type="match status" value="1"/>
</dbReference>
<dbReference type="EMBL" id="JMSE01001358">
    <property type="protein sequence ID" value="KDN62085.1"/>
    <property type="molecule type" value="Genomic_DNA"/>
</dbReference>
<dbReference type="eggNOG" id="KOG1611">
    <property type="taxonomic scope" value="Eukaryota"/>
</dbReference>
<dbReference type="Pfam" id="PF00106">
    <property type="entry name" value="adh_short"/>
    <property type="match status" value="1"/>
</dbReference>
<comment type="similarity">
    <text evidence="1">Belongs to the short-chain dehydrogenases/reductases (SDR) family.</text>
</comment>
<dbReference type="HOGENOM" id="CLU_553219_0_0_1"/>
<sequence length="493" mass="53505">MQFSMLKYAVVALATHCSGVISQATPAQVVENINGLTKMSRDLQRPAQTINTVNGPLVVAGMGPFQEIILGFNDIRSTAAAAIGSMKGMASVPVEESEKIFLALKQFVKVHQELLAILIGKAGLFQAVPIIGAPVATALRGIEGIVDQIAFELLKVVQGRQSDIEDQGELLRDSLKEAIAKYDGLNYTYISQKKVKSGADHRFLFHTGRQELRQRRTFHRLFTARWFPMPAFDRSSAMKNTIYVVTGGNKGIGLGLVKGLLTRPFTTVIASVRNEESAASLESAIGDVRKGDSSELHIMLLDFTKAPTPSAVREAFDLATSSAIDRIDVLIANAAAVCTTSPVASLSAEDLRNLFEINTISPLMVFQGLWSLMNKPRATGEPGPKFIAISSILGSIELFDAVPSGAYGPSKAALNWLVKGLHAQNENLISVAVNPGFIRTSMGEYAARQWNYDIERLGDVESSVTQVLQVIDEASRENTSGKFVNVPDRIWAW</sequence>
<dbReference type="PRINTS" id="PR00081">
    <property type="entry name" value="GDHRDH"/>
</dbReference>
<protein>
    <submittedName>
        <fullName evidence="3">Putative short chain dehydrogenase</fullName>
    </submittedName>
</protein>
<dbReference type="GO" id="GO:0005737">
    <property type="term" value="C:cytoplasm"/>
    <property type="evidence" value="ECO:0007669"/>
    <property type="project" value="TreeGrafter"/>
</dbReference>
<dbReference type="CDD" id="cd05325">
    <property type="entry name" value="carb_red_sniffer_like_SDR_c"/>
    <property type="match status" value="1"/>
</dbReference>
<name>A0A066X7S5_COLSU</name>
<evidence type="ECO:0000256" key="1">
    <source>
        <dbReference type="ARBA" id="ARBA00006484"/>
    </source>
</evidence>
<dbReference type="InterPro" id="IPR051468">
    <property type="entry name" value="Fungal_SecMetab_SDRs"/>
</dbReference>
<organism evidence="3 4">
    <name type="scientific">Colletotrichum sublineola</name>
    <name type="common">Sorghum anthracnose fungus</name>
    <dbReference type="NCBI Taxonomy" id="1173701"/>
    <lineage>
        <taxon>Eukaryota</taxon>
        <taxon>Fungi</taxon>
        <taxon>Dikarya</taxon>
        <taxon>Ascomycota</taxon>
        <taxon>Pezizomycotina</taxon>
        <taxon>Sordariomycetes</taxon>
        <taxon>Hypocreomycetidae</taxon>
        <taxon>Glomerellales</taxon>
        <taxon>Glomerellaceae</taxon>
        <taxon>Colletotrichum</taxon>
        <taxon>Colletotrichum graminicola species complex</taxon>
    </lineage>
</organism>
<feature type="chain" id="PRO_5001634579" evidence="2">
    <location>
        <begin position="23"/>
        <end position="493"/>
    </location>
</feature>
<evidence type="ECO:0000313" key="3">
    <source>
        <dbReference type="EMBL" id="KDN62085.1"/>
    </source>
</evidence>
<dbReference type="InterPro" id="IPR002347">
    <property type="entry name" value="SDR_fam"/>
</dbReference>
<gene>
    <name evidence="3" type="ORF">CSUB01_06329</name>
</gene>